<evidence type="ECO:0000313" key="1">
    <source>
        <dbReference type="EMBL" id="OUZ40373.1"/>
    </source>
</evidence>
<proteinExistence type="predicted"/>
<comment type="caution">
    <text evidence="1">The sequence shown here is derived from an EMBL/GenBank/DDBJ whole genome shotgun (WGS) entry which is preliminary data.</text>
</comment>
<dbReference type="Pfam" id="PF14305">
    <property type="entry name" value="ATPgrasp_TupA"/>
    <property type="match status" value="1"/>
</dbReference>
<dbReference type="EMBL" id="NHNT01000001">
    <property type="protein sequence ID" value="OUZ40373.1"/>
    <property type="molecule type" value="Genomic_DNA"/>
</dbReference>
<name>A0ABX3ZKS2_9BACL</name>
<accession>A0ABX3ZKS2</accession>
<sequence length="303" mass="35871">MQIPVHAKRYAFTQVVKLSPIAASKLLYWNRFKTRLNLENPKTFNEKLMWLKLFEDVEFKRRFIDKVKAREYMITVGYNYLLPPLIGIFDEIEDIIFEQLPRKFVLKCSHGEGMTIVCENKREMDYRETRQHLAEMMATDYSLKYAEPHYSSIFPRIIIERLIESSTGDDVKEYNIHCFHGVPKIIESTFDRFTPKEQTLMLTPDWFNTNYLKKKHPFDEAKARPAQLDELLAIAKKLSKPFTYVRIDLKVVDEKVYFNNFTFTPDACLNNQMQEDDSLKLGQWLDLDIGKSRHPVTVARSKY</sequence>
<reference evidence="1 2" key="1">
    <citation type="journal article" date="2017" name="Int. J. Syst. Evol. Microbiol.">
        <title>Solibacillus kalamii sp. nov., isolated from a high-efficiency particulate arrestance filter system used in the International Space Station.</title>
        <authorList>
            <person name="Checinska Sielaff A."/>
            <person name="Kumar R.M."/>
            <person name="Pal D."/>
            <person name="Mayilraj S."/>
            <person name="Venkateswaran K."/>
        </authorList>
    </citation>
    <scope>NUCLEOTIDE SEQUENCE [LARGE SCALE GENOMIC DNA]</scope>
    <source>
        <strain evidence="1 2">ISSFR-015</strain>
    </source>
</reference>
<dbReference type="Proteomes" id="UP000196594">
    <property type="component" value="Unassembled WGS sequence"/>
</dbReference>
<dbReference type="RefSeq" id="WP_087615349.1">
    <property type="nucleotide sequence ID" value="NZ_JAFBEY010000002.1"/>
</dbReference>
<dbReference type="InterPro" id="IPR029465">
    <property type="entry name" value="ATPgrasp_TupA"/>
</dbReference>
<protein>
    <recommendedName>
        <fullName evidence="3">Glycosyltransferase</fullName>
    </recommendedName>
</protein>
<keyword evidence="2" id="KW-1185">Reference proteome</keyword>
<evidence type="ECO:0000313" key="2">
    <source>
        <dbReference type="Proteomes" id="UP000196594"/>
    </source>
</evidence>
<organism evidence="1 2">
    <name type="scientific">Solibacillus kalamii</name>
    <dbReference type="NCBI Taxonomy" id="1748298"/>
    <lineage>
        <taxon>Bacteria</taxon>
        <taxon>Bacillati</taxon>
        <taxon>Bacillota</taxon>
        <taxon>Bacilli</taxon>
        <taxon>Bacillales</taxon>
        <taxon>Caryophanaceae</taxon>
        <taxon>Solibacillus</taxon>
    </lineage>
</organism>
<evidence type="ECO:0008006" key="3">
    <source>
        <dbReference type="Google" id="ProtNLM"/>
    </source>
</evidence>
<gene>
    <name evidence="1" type="ORF">CBM15_00520</name>
</gene>